<name>A0A0D0G4F5_9BACI</name>
<dbReference type="GO" id="GO:0008237">
    <property type="term" value="F:metallopeptidase activity"/>
    <property type="evidence" value="ECO:0007669"/>
    <property type="project" value="InterPro"/>
</dbReference>
<dbReference type="Gene3D" id="3.40.390.10">
    <property type="entry name" value="Collagenase (Catalytic Domain)"/>
    <property type="match status" value="1"/>
</dbReference>
<evidence type="ECO:0000313" key="3">
    <source>
        <dbReference type="Proteomes" id="UP000032076"/>
    </source>
</evidence>
<feature type="signal peptide" evidence="1">
    <location>
        <begin position="1"/>
        <end position="26"/>
    </location>
</feature>
<evidence type="ECO:0008006" key="4">
    <source>
        <dbReference type="Google" id="ProtNLM"/>
    </source>
</evidence>
<comment type="caution">
    <text evidence="2">The sequence shown here is derived from an EMBL/GenBank/DDBJ whole genome shotgun (WGS) entry which is preliminary data.</text>
</comment>
<dbReference type="EMBL" id="JXLU01000056">
    <property type="protein sequence ID" value="KIO73207.1"/>
    <property type="molecule type" value="Genomic_DNA"/>
</dbReference>
<dbReference type="Pfam" id="PF13688">
    <property type="entry name" value="Reprolysin_5"/>
    <property type="match status" value="1"/>
</dbReference>
<reference evidence="2 3" key="1">
    <citation type="submission" date="2015-01" db="EMBL/GenBank/DDBJ databases">
        <title>Draft Genome Sequences of Four Bacillus thermoamylovorans Strains, Isolated From Food Products.</title>
        <authorList>
            <person name="Krawcyk A.O."/>
            <person name="Berendsen E.M."/>
            <person name="Eijlander R.T."/>
            <person name="de Jong A."/>
            <person name="Wells-Bennik M."/>
            <person name="Kuipers O.P."/>
        </authorList>
    </citation>
    <scope>NUCLEOTIDE SEQUENCE [LARGE SCALE GENOMIC DNA]</scope>
    <source>
        <strain evidence="2 3">B4167</strain>
    </source>
</reference>
<organism evidence="2 3">
    <name type="scientific">Caldibacillus thermoamylovorans</name>
    <dbReference type="NCBI Taxonomy" id="35841"/>
    <lineage>
        <taxon>Bacteria</taxon>
        <taxon>Bacillati</taxon>
        <taxon>Bacillota</taxon>
        <taxon>Bacilli</taxon>
        <taxon>Bacillales</taxon>
        <taxon>Bacillaceae</taxon>
        <taxon>Caldibacillus</taxon>
    </lineage>
</organism>
<dbReference type="SUPFAM" id="SSF55486">
    <property type="entry name" value="Metalloproteases ('zincins'), catalytic domain"/>
    <property type="match status" value="1"/>
</dbReference>
<dbReference type="InterPro" id="IPR024079">
    <property type="entry name" value="MetalloPept_cat_dom_sf"/>
</dbReference>
<evidence type="ECO:0000256" key="1">
    <source>
        <dbReference type="SAM" id="SignalP"/>
    </source>
</evidence>
<keyword evidence="1" id="KW-0732">Signal</keyword>
<sequence>MFNKNMKKVICIVASLLVLSTTILSSSSVENRATKKHPKLIRTVTVLLVVDEEYRGNFPDWKQRVKNILNQACEIFYEQHSIIFELKAIGKWNSNGNSAKEIFNDLNTKWNKYDFDFLIGITADSNFNEAGIAKIYHFPPSKSAISLVSDQGSRTWRALVHELSHNFGLNHDKENSNVECFMNYRTMYYAGTWDRSHFRLIIKNQKWYGTVK</sequence>
<dbReference type="Proteomes" id="UP000032076">
    <property type="component" value="Unassembled WGS sequence"/>
</dbReference>
<dbReference type="OrthoDB" id="2665986at2"/>
<dbReference type="RefSeq" id="WP_052480333.1">
    <property type="nucleotide sequence ID" value="NZ_JAJCHI010000074.1"/>
</dbReference>
<accession>A0A0D0G4F5</accession>
<gene>
    <name evidence="2" type="ORF">B4167_2348</name>
</gene>
<feature type="chain" id="PRO_5010414317" description="Peptidase M12B domain-containing protein" evidence="1">
    <location>
        <begin position="27"/>
        <end position="212"/>
    </location>
</feature>
<dbReference type="AlphaFoldDB" id="A0A0D0G4F5"/>
<protein>
    <recommendedName>
        <fullName evidence="4">Peptidase M12B domain-containing protein</fullName>
    </recommendedName>
</protein>
<evidence type="ECO:0000313" key="2">
    <source>
        <dbReference type="EMBL" id="KIO73207.1"/>
    </source>
</evidence>
<proteinExistence type="predicted"/>